<dbReference type="AlphaFoldDB" id="A0AAF1BXY1"/>
<feature type="transmembrane region" description="Helical" evidence="2">
    <location>
        <begin position="70"/>
        <end position="92"/>
    </location>
</feature>
<feature type="transmembrane region" description="Helical" evidence="2">
    <location>
        <begin position="98"/>
        <end position="122"/>
    </location>
</feature>
<name>A0AAF1BXY1_9MICO</name>
<keyword evidence="2" id="KW-0472">Membrane</keyword>
<feature type="domain" description="General stress protein 17M-like" evidence="3">
    <location>
        <begin position="21"/>
        <end position="107"/>
    </location>
</feature>
<dbReference type="KEGG" id="sbil:SANBI_002748"/>
<evidence type="ECO:0000313" key="4">
    <source>
        <dbReference type="EMBL" id="WPF81452.1"/>
    </source>
</evidence>
<sequence length="263" mass="27380">MSMPRQNSVAPKLPTLPQGEQIAVHSTYLDAQKAVEALSDKGFPVQQVTIVGTDLKMVERVTGRLTYPRVAVAGMASGAWFGLFVGLLLTMFSPEGSVYSIVAAIGIGAGFGLLFSVLSFSLTRGKRDFTSSSQIVASSYAVLCERETAGQATQILREANLLGRPGPAQAAHPLASVQPVQPPAYGQSYGAPTPPAAPAAPQAPTAPAPSPQHVTPSGEPRYGVRVVDGKPQYPGSPQQQAPVPPVQQPSVQQPTAPQPPADV</sequence>
<gene>
    <name evidence="4" type="ORF">SANBI_002748</name>
</gene>
<dbReference type="Pfam" id="PF11181">
    <property type="entry name" value="YflT"/>
    <property type="match status" value="1"/>
</dbReference>
<keyword evidence="2" id="KW-0812">Transmembrane</keyword>
<proteinExistence type="predicted"/>
<protein>
    <recommendedName>
        <fullName evidence="3">General stress protein 17M-like domain-containing protein</fullName>
    </recommendedName>
</protein>
<evidence type="ECO:0000313" key="5">
    <source>
        <dbReference type="Proteomes" id="UP001304340"/>
    </source>
</evidence>
<organism evidence="4 5">
    <name type="scientific">Sanguibacter biliveldensis</name>
    <dbReference type="NCBI Taxonomy" id="3030830"/>
    <lineage>
        <taxon>Bacteria</taxon>
        <taxon>Bacillati</taxon>
        <taxon>Actinomycetota</taxon>
        <taxon>Actinomycetes</taxon>
        <taxon>Micrococcales</taxon>
        <taxon>Sanguibacteraceae</taxon>
        <taxon>Sanguibacter</taxon>
    </lineage>
</organism>
<feature type="region of interest" description="Disordered" evidence="1">
    <location>
        <begin position="179"/>
        <end position="263"/>
    </location>
</feature>
<dbReference type="Proteomes" id="UP001304340">
    <property type="component" value="Chromosome"/>
</dbReference>
<evidence type="ECO:0000256" key="2">
    <source>
        <dbReference type="SAM" id="Phobius"/>
    </source>
</evidence>
<keyword evidence="2" id="KW-1133">Transmembrane helix</keyword>
<accession>A0AAF1BXY1</accession>
<dbReference type="InterPro" id="IPR025889">
    <property type="entry name" value="GSP17M-like_dom"/>
</dbReference>
<reference evidence="5" key="1">
    <citation type="submission" date="2023-11" db="EMBL/GenBank/DDBJ databases">
        <authorList>
            <person name="Helweg L.P."/>
            <person name="Kiel A."/>
            <person name="Hitz F."/>
            <person name="Ruckert-Reed C."/>
            <person name="Busche T."/>
            <person name="Kaltschmidt B."/>
            <person name="Kaltschmidt C."/>
        </authorList>
    </citation>
    <scope>NUCLEOTIDE SEQUENCE [LARGE SCALE GENOMIC DNA]</scope>
    <source>
        <strain evidence="5">4.1</strain>
    </source>
</reference>
<dbReference type="EMBL" id="CP138359">
    <property type="protein sequence ID" value="WPF81452.1"/>
    <property type="molecule type" value="Genomic_DNA"/>
</dbReference>
<evidence type="ECO:0000259" key="3">
    <source>
        <dbReference type="Pfam" id="PF11181"/>
    </source>
</evidence>
<evidence type="ECO:0000256" key="1">
    <source>
        <dbReference type="SAM" id="MobiDB-lite"/>
    </source>
</evidence>
<dbReference type="RefSeq" id="WP_319155961.1">
    <property type="nucleotide sequence ID" value="NZ_CP138359.1"/>
</dbReference>
<keyword evidence="5" id="KW-1185">Reference proteome</keyword>